<evidence type="ECO:0000313" key="1">
    <source>
        <dbReference type="EMBL" id="JAD30987.1"/>
    </source>
</evidence>
<sequence length="27" mass="3080">MCPEWSIPKTKEQTCGQLLFLHTCTLA</sequence>
<name>A0A0A8Z809_ARUDO</name>
<accession>A0A0A8Z809</accession>
<dbReference type="EMBL" id="GBRH01266908">
    <property type="protein sequence ID" value="JAD30987.1"/>
    <property type="molecule type" value="Transcribed_RNA"/>
</dbReference>
<organism evidence="1">
    <name type="scientific">Arundo donax</name>
    <name type="common">Giant reed</name>
    <name type="synonym">Donax arundinaceus</name>
    <dbReference type="NCBI Taxonomy" id="35708"/>
    <lineage>
        <taxon>Eukaryota</taxon>
        <taxon>Viridiplantae</taxon>
        <taxon>Streptophyta</taxon>
        <taxon>Embryophyta</taxon>
        <taxon>Tracheophyta</taxon>
        <taxon>Spermatophyta</taxon>
        <taxon>Magnoliopsida</taxon>
        <taxon>Liliopsida</taxon>
        <taxon>Poales</taxon>
        <taxon>Poaceae</taxon>
        <taxon>PACMAD clade</taxon>
        <taxon>Arundinoideae</taxon>
        <taxon>Arundineae</taxon>
        <taxon>Arundo</taxon>
    </lineage>
</organism>
<proteinExistence type="predicted"/>
<protein>
    <submittedName>
        <fullName evidence="1">Uncharacterized protein</fullName>
    </submittedName>
</protein>
<reference evidence="1" key="1">
    <citation type="submission" date="2014-09" db="EMBL/GenBank/DDBJ databases">
        <authorList>
            <person name="Magalhaes I.L.F."/>
            <person name="Oliveira U."/>
            <person name="Santos F.R."/>
            <person name="Vidigal T.H.D.A."/>
            <person name="Brescovit A.D."/>
            <person name="Santos A.J."/>
        </authorList>
    </citation>
    <scope>NUCLEOTIDE SEQUENCE</scope>
    <source>
        <tissue evidence="1">Shoot tissue taken approximately 20 cm above the soil surface</tissue>
    </source>
</reference>
<reference evidence="1" key="2">
    <citation type="journal article" date="2015" name="Data Brief">
        <title>Shoot transcriptome of the giant reed, Arundo donax.</title>
        <authorList>
            <person name="Barrero R.A."/>
            <person name="Guerrero F.D."/>
            <person name="Moolhuijzen P."/>
            <person name="Goolsby J.A."/>
            <person name="Tidwell J."/>
            <person name="Bellgard S.E."/>
            <person name="Bellgard M.I."/>
        </authorList>
    </citation>
    <scope>NUCLEOTIDE SEQUENCE</scope>
    <source>
        <tissue evidence="1">Shoot tissue taken approximately 20 cm above the soil surface</tissue>
    </source>
</reference>
<dbReference type="AlphaFoldDB" id="A0A0A8Z809"/>